<proteinExistence type="predicted"/>
<feature type="non-terminal residue" evidence="2">
    <location>
        <position position="79"/>
    </location>
</feature>
<accession>A0A1V9XYE2</accession>
<keyword evidence="1" id="KW-0812">Transmembrane</keyword>
<dbReference type="AlphaFoldDB" id="A0A1V9XYE2"/>
<keyword evidence="1" id="KW-0472">Membrane</keyword>
<comment type="caution">
    <text evidence="2">The sequence shown here is derived from an EMBL/GenBank/DDBJ whole genome shotgun (WGS) entry which is preliminary data.</text>
</comment>
<feature type="transmembrane region" description="Helical" evidence="1">
    <location>
        <begin position="39"/>
        <end position="58"/>
    </location>
</feature>
<evidence type="ECO:0000256" key="1">
    <source>
        <dbReference type="SAM" id="Phobius"/>
    </source>
</evidence>
<evidence type="ECO:0000313" key="3">
    <source>
        <dbReference type="Proteomes" id="UP000192247"/>
    </source>
</evidence>
<dbReference type="EMBL" id="MNPL01002158">
    <property type="protein sequence ID" value="OQR78507.1"/>
    <property type="molecule type" value="Genomic_DNA"/>
</dbReference>
<sequence length="79" mass="8192">MALVSRLGGRWGLFGQRPLRQLSTSGSASQSNPGRAQKGAYAVLGLVGAGTAGVLVALESSPVHAADLIVHPSKYEWPH</sequence>
<keyword evidence="1" id="KW-1133">Transmembrane helix</keyword>
<name>A0A1V9XYE2_9ACAR</name>
<organism evidence="2 3">
    <name type="scientific">Tropilaelaps mercedesae</name>
    <dbReference type="NCBI Taxonomy" id="418985"/>
    <lineage>
        <taxon>Eukaryota</taxon>
        <taxon>Metazoa</taxon>
        <taxon>Ecdysozoa</taxon>
        <taxon>Arthropoda</taxon>
        <taxon>Chelicerata</taxon>
        <taxon>Arachnida</taxon>
        <taxon>Acari</taxon>
        <taxon>Parasitiformes</taxon>
        <taxon>Mesostigmata</taxon>
        <taxon>Gamasina</taxon>
        <taxon>Dermanyssoidea</taxon>
        <taxon>Laelapidae</taxon>
        <taxon>Tropilaelaps</taxon>
    </lineage>
</organism>
<protein>
    <submittedName>
        <fullName evidence="2">Uncharacterized protein</fullName>
    </submittedName>
</protein>
<dbReference type="EMBL" id="MNPL01002158">
    <property type="protein sequence ID" value="OQR78506.1"/>
    <property type="molecule type" value="Genomic_DNA"/>
</dbReference>
<evidence type="ECO:0000313" key="2">
    <source>
        <dbReference type="EMBL" id="OQR78506.1"/>
    </source>
</evidence>
<dbReference type="Proteomes" id="UP000192247">
    <property type="component" value="Unassembled WGS sequence"/>
</dbReference>
<reference evidence="2 3" key="1">
    <citation type="journal article" date="2017" name="Gigascience">
        <title>Draft genome of the honey bee ectoparasitic mite, Tropilaelaps mercedesae, is shaped by the parasitic life history.</title>
        <authorList>
            <person name="Dong X."/>
            <person name="Armstrong S.D."/>
            <person name="Xia D."/>
            <person name="Makepeace B.L."/>
            <person name="Darby A.C."/>
            <person name="Kadowaki T."/>
        </authorList>
    </citation>
    <scope>NUCLEOTIDE SEQUENCE [LARGE SCALE GENOMIC DNA]</scope>
    <source>
        <strain evidence="2">Wuxi-XJTLU</strain>
    </source>
</reference>
<keyword evidence="3" id="KW-1185">Reference proteome</keyword>
<gene>
    <name evidence="2" type="ORF">BIW11_06363</name>
</gene>
<dbReference type="InParanoid" id="A0A1V9XYE2"/>